<dbReference type="RefSeq" id="WP_083625373.1">
    <property type="nucleotide sequence ID" value="NZ_LR734878.1"/>
</dbReference>
<keyword evidence="2" id="KW-1185">Reference proteome</keyword>
<proteinExistence type="predicted"/>
<comment type="caution">
    <text evidence="1">The sequence shown here is derived from an EMBL/GenBank/DDBJ whole genome shotgun (WGS) entry which is preliminary data.</text>
</comment>
<organism evidence="1 2">
    <name type="scientific">Planktothrix serta PCC 8927</name>
    <dbReference type="NCBI Taxonomy" id="671068"/>
    <lineage>
        <taxon>Bacteria</taxon>
        <taxon>Bacillati</taxon>
        <taxon>Cyanobacteriota</taxon>
        <taxon>Cyanophyceae</taxon>
        <taxon>Oscillatoriophycideae</taxon>
        <taxon>Oscillatoriales</taxon>
        <taxon>Microcoleaceae</taxon>
        <taxon>Planktothrix</taxon>
    </lineage>
</organism>
<sequence>MFINLSWRRPVAHPRLEKPTVEAPILTQTQSKSLAKKGQLVARWVKDENSRLFCQWVNEEFHL</sequence>
<evidence type="ECO:0000313" key="2">
    <source>
        <dbReference type="Proteomes" id="UP000184550"/>
    </source>
</evidence>
<evidence type="ECO:0000313" key="1">
    <source>
        <dbReference type="EMBL" id="VXD23098.1"/>
    </source>
</evidence>
<dbReference type="AlphaFoldDB" id="A0A7Z9BV36"/>
<gene>
    <name evidence="1" type="ORF">PL8927_760284</name>
</gene>
<accession>A0A7Z9BV36</accession>
<reference evidence="1" key="1">
    <citation type="submission" date="2019-10" db="EMBL/GenBank/DDBJ databases">
        <authorList>
            <consortium name="Genoscope - CEA"/>
            <person name="William W."/>
        </authorList>
    </citation>
    <scope>NUCLEOTIDE SEQUENCE [LARGE SCALE GENOMIC DNA]</scope>
    <source>
        <strain evidence="1">BBR_PRJEB10992</strain>
    </source>
</reference>
<name>A0A7Z9BV36_9CYAN</name>
<protein>
    <submittedName>
        <fullName evidence="1">Uncharacterized protein</fullName>
    </submittedName>
</protein>
<dbReference type="OrthoDB" id="9860122at2"/>
<dbReference type="Proteomes" id="UP000184550">
    <property type="component" value="Unassembled WGS sequence"/>
</dbReference>
<dbReference type="EMBL" id="CZCU02000153">
    <property type="protein sequence ID" value="VXD23098.1"/>
    <property type="molecule type" value="Genomic_DNA"/>
</dbReference>